<evidence type="ECO:0000259" key="5">
    <source>
        <dbReference type="Pfam" id="PF14833"/>
    </source>
</evidence>
<proteinExistence type="predicted"/>
<evidence type="ECO:0000256" key="1">
    <source>
        <dbReference type="ARBA" id="ARBA00023002"/>
    </source>
</evidence>
<feature type="compositionally biased region" description="Basic and acidic residues" evidence="3">
    <location>
        <begin position="8"/>
        <end position="17"/>
    </location>
</feature>
<organism evidence="6 7">
    <name type="scientific">Salipiger mangrovisoli</name>
    <dbReference type="NCBI Taxonomy" id="2865933"/>
    <lineage>
        <taxon>Bacteria</taxon>
        <taxon>Pseudomonadati</taxon>
        <taxon>Pseudomonadota</taxon>
        <taxon>Alphaproteobacteria</taxon>
        <taxon>Rhodobacterales</taxon>
        <taxon>Roseobacteraceae</taxon>
        <taxon>Salipiger</taxon>
    </lineage>
</organism>
<dbReference type="InterPro" id="IPR013328">
    <property type="entry name" value="6PGD_dom2"/>
</dbReference>
<keyword evidence="1" id="KW-0560">Oxidoreductase</keyword>
<accession>A0ABR9XB30</accession>
<evidence type="ECO:0000256" key="2">
    <source>
        <dbReference type="ARBA" id="ARBA00023027"/>
    </source>
</evidence>
<evidence type="ECO:0000313" key="7">
    <source>
        <dbReference type="Proteomes" id="UP000607796"/>
    </source>
</evidence>
<feature type="domain" description="3-hydroxyisobutyrate dehydrogenase-like NAD-binding" evidence="5">
    <location>
        <begin position="187"/>
        <end position="304"/>
    </location>
</feature>
<feature type="region of interest" description="Disordered" evidence="3">
    <location>
        <begin position="1"/>
        <end position="20"/>
    </location>
</feature>
<dbReference type="PANTHER" id="PTHR22981">
    <property type="entry name" value="3-HYDROXYISOBUTYRATE DEHYDROGENASE-RELATED"/>
    <property type="match status" value="1"/>
</dbReference>
<dbReference type="RefSeq" id="WP_194137956.1">
    <property type="nucleotide sequence ID" value="NZ_JADFFK010000043.1"/>
</dbReference>
<keyword evidence="7" id="KW-1185">Reference proteome</keyword>
<dbReference type="Gene3D" id="1.10.1040.10">
    <property type="entry name" value="N-(1-d-carboxylethyl)-l-norvaline Dehydrogenase, domain 2"/>
    <property type="match status" value="1"/>
</dbReference>
<dbReference type="PIRSF" id="PIRSF000103">
    <property type="entry name" value="HIBADH"/>
    <property type="match status" value="1"/>
</dbReference>
<dbReference type="InterPro" id="IPR015815">
    <property type="entry name" value="HIBADH-related"/>
</dbReference>
<gene>
    <name evidence="6" type="ORF">IQ782_27990</name>
</gene>
<dbReference type="InterPro" id="IPR008927">
    <property type="entry name" value="6-PGluconate_DH-like_C_sf"/>
</dbReference>
<dbReference type="InterPro" id="IPR002204">
    <property type="entry name" value="3-OH-isobutyrate_DH-rel_CS"/>
</dbReference>
<dbReference type="Pfam" id="PF14833">
    <property type="entry name" value="NAD_binding_11"/>
    <property type="match status" value="1"/>
</dbReference>
<evidence type="ECO:0000259" key="4">
    <source>
        <dbReference type="Pfam" id="PF03446"/>
    </source>
</evidence>
<dbReference type="InterPro" id="IPR006115">
    <property type="entry name" value="6PGDH_NADP-bd"/>
</dbReference>
<sequence>MPAARGWRRTETGDHMAGHTGKRAGVIGLGAMGFGMASSLVRAGFEVAGYDPAPAAQDRAREAGIAPKASPEEVVAAAEVIVLSLPTAAHVEGVIAAAQGAGLFDAGVAAKVIIDTSTSEAEVSRKLAAKLAEEGHGFLDAPVSGGPSGAASGQLSVMLGGDEKWVGAAMPALEAMAAKILHVGPSGAGNVAKLVNNMLVASHMVTTLEALRLAEAAGVGAEDALRVINSATGRSAISEIHFPNWVLPRSFNSGFSTGLMRKDVRLARELAQSVGCAMPVADLVADLWAEETSGLKDADDFMHMGDPAVDRLSQKEKM</sequence>
<keyword evidence="2" id="KW-0520">NAD</keyword>
<evidence type="ECO:0000256" key="3">
    <source>
        <dbReference type="SAM" id="MobiDB-lite"/>
    </source>
</evidence>
<dbReference type="Pfam" id="PF03446">
    <property type="entry name" value="NAD_binding_2"/>
    <property type="match status" value="1"/>
</dbReference>
<evidence type="ECO:0000313" key="6">
    <source>
        <dbReference type="EMBL" id="MBE9640694.1"/>
    </source>
</evidence>
<reference evidence="6 7" key="1">
    <citation type="journal article" date="2021" name="Int. J. Syst. Evol. Microbiol.">
        <title>Salipiger mangrovisoli sp. nov., isolated from mangrove soil and the proposal for the reclassification of Paraphaeobacter pallidus as Salipiger pallidus comb. nov.</title>
        <authorList>
            <person name="Du J."/>
            <person name="Liu Y."/>
            <person name="Pei T."/>
            <person name="Deng M.R."/>
            <person name="Zhu H."/>
        </authorList>
    </citation>
    <scope>NUCLEOTIDE SEQUENCE [LARGE SCALE GENOMIC DNA]</scope>
    <source>
        <strain evidence="6 7">6D45A</strain>
    </source>
</reference>
<protein>
    <submittedName>
        <fullName evidence="6">NAD(P)-dependent oxidoreductase</fullName>
    </submittedName>
</protein>
<dbReference type="EMBL" id="JADFFK010000043">
    <property type="protein sequence ID" value="MBE9640694.1"/>
    <property type="molecule type" value="Genomic_DNA"/>
</dbReference>
<dbReference type="SUPFAM" id="SSF48179">
    <property type="entry name" value="6-phosphogluconate dehydrogenase C-terminal domain-like"/>
    <property type="match status" value="1"/>
</dbReference>
<dbReference type="Gene3D" id="3.40.50.720">
    <property type="entry name" value="NAD(P)-binding Rossmann-like Domain"/>
    <property type="match status" value="1"/>
</dbReference>
<feature type="domain" description="6-phosphogluconate dehydrogenase NADP-binding" evidence="4">
    <location>
        <begin position="25"/>
        <end position="184"/>
    </location>
</feature>
<dbReference type="PANTHER" id="PTHR22981:SF7">
    <property type="entry name" value="3-HYDROXYISOBUTYRATE DEHYDROGENASE, MITOCHONDRIAL"/>
    <property type="match status" value="1"/>
</dbReference>
<dbReference type="InterPro" id="IPR029154">
    <property type="entry name" value="HIBADH-like_NADP-bd"/>
</dbReference>
<dbReference type="InterPro" id="IPR036291">
    <property type="entry name" value="NAD(P)-bd_dom_sf"/>
</dbReference>
<comment type="caution">
    <text evidence="6">The sequence shown here is derived from an EMBL/GenBank/DDBJ whole genome shotgun (WGS) entry which is preliminary data.</text>
</comment>
<name>A0ABR9XB30_9RHOB</name>
<dbReference type="Proteomes" id="UP000607796">
    <property type="component" value="Unassembled WGS sequence"/>
</dbReference>
<dbReference type="SUPFAM" id="SSF51735">
    <property type="entry name" value="NAD(P)-binding Rossmann-fold domains"/>
    <property type="match status" value="1"/>
</dbReference>
<dbReference type="PROSITE" id="PS00895">
    <property type="entry name" value="3_HYDROXYISOBUT_DH"/>
    <property type="match status" value="1"/>
</dbReference>